<evidence type="ECO:0000313" key="2">
    <source>
        <dbReference type="EMBL" id="KAJ7687112.1"/>
    </source>
</evidence>
<feature type="compositionally biased region" description="Basic and acidic residues" evidence="1">
    <location>
        <begin position="1"/>
        <end position="16"/>
    </location>
</feature>
<protein>
    <submittedName>
        <fullName evidence="2">Uncharacterized protein</fullName>
    </submittedName>
</protein>
<accession>A0AAD7DB68</accession>
<keyword evidence="3" id="KW-1185">Reference proteome</keyword>
<dbReference type="Proteomes" id="UP001221757">
    <property type="component" value="Unassembled WGS sequence"/>
</dbReference>
<feature type="region of interest" description="Disordered" evidence="1">
    <location>
        <begin position="1"/>
        <end position="54"/>
    </location>
</feature>
<sequence length="54" mass="5863">MGQGETRARGWVHEGDADAACRAPGQGGDREVSKDRLRIRRHAGSMSARSARTK</sequence>
<gene>
    <name evidence="2" type="ORF">B0H17DRAFT_1070529</name>
</gene>
<dbReference type="EMBL" id="JARKIE010000090">
    <property type="protein sequence ID" value="KAJ7687112.1"/>
    <property type="molecule type" value="Genomic_DNA"/>
</dbReference>
<evidence type="ECO:0000313" key="3">
    <source>
        <dbReference type="Proteomes" id="UP001221757"/>
    </source>
</evidence>
<proteinExistence type="predicted"/>
<reference evidence="2" key="1">
    <citation type="submission" date="2023-03" db="EMBL/GenBank/DDBJ databases">
        <title>Massive genome expansion in bonnet fungi (Mycena s.s.) driven by repeated elements and novel gene families across ecological guilds.</title>
        <authorList>
            <consortium name="Lawrence Berkeley National Laboratory"/>
            <person name="Harder C.B."/>
            <person name="Miyauchi S."/>
            <person name="Viragh M."/>
            <person name="Kuo A."/>
            <person name="Thoen E."/>
            <person name="Andreopoulos B."/>
            <person name="Lu D."/>
            <person name="Skrede I."/>
            <person name="Drula E."/>
            <person name="Henrissat B."/>
            <person name="Morin E."/>
            <person name="Kohler A."/>
            <person name="Barry K."/>
            <person name="LaButti K."/>
            <person name="Morin E."/>
            <person name="Salamov A."/>
            <person name="Lipzen A."/>
            <person name="Mereny Z."/>
            <person name="Hegedus B."/>
            <person name="Baldrian P."/>
            <person name="Stursova M."/>
            <person name="Weitz H."/>
            <person name="Taylor A."/>
            <person name="Grigoriev I.V."/>
            <person name="Nagy L.G."/>
            <person name="Martin F."/>
            <person name="Kauserud H."/>
        </authorList>
    </citation>
    <scope>NUCLEOTIDE SEQUENCE</scope>
    <source>
        <strain evidence="2">CBHHK067</strain>
    </source>
</reference>
<dbReference type="AlphaFoldDB" id="A0AAD7DB68"/>
<evidence type="ECO:0000256" key="1">
    <source>
        <dbReference type="SAM" id="MobiDB-lite"/>
    </source>
</evidence>
<name>A0AAD7DB68_MYCRO</name>
<organism evidence="2 3">
    <name type="scientific">Mycena rosella</name>
    <name type="common">Pink bonnet</name>
    <name type="synonym">Agaricus rosellus</name>
    <dbReference type="NCBI Taxonomy" id="1033263"/>
    <lineage>
        <taxon>Eukaryota</taxon>
        <taxon>Fungi</taxon>
        <taxon>Dikarya</taxon>
        <taxon>Basidiomycota</taxon>
        <taxon>Agaricomycotina</taxon>
        <taxon>Agaricomycetes</taxon>
        <taxon>Agaricomycetidae</taxon>
        <taxon>Agaricales</taxon>
        <taxon>Marasmiineae</taxon>
        <taxon>Mycenaceae</taxon>
        <taxon>Mycena</taxon>
    </lineage>
</organism>
<comment type="caution">
    <text evidence="2">The sequence shown here is derived from an EMBL/GenBank/DDBJ whole genome shotgun (WGS) entry which is preliminary data.</text>
</comment>